<sequence length="188" mass="20777">AALVFAPCCVTSMDGSPTIGGLLDEQLGRDFDNNDKLNGLPITTCYSKKGVPCYVAIDNSAGAHTVVGYIKIYIPYEMTPQQEAAVRAKLSPHEKKGSFGNIQMVEVAKSYRGQGIGTHLMNYAIDKGRSVPDILAMTLTVSKKNTRAIELYKKLGFIQVMEGRFDFFFAFYYQRRTNQSILRANSAV</sequence>
<organism evidence="2 3">
    <name type="scientific">Perkinsus chesapeaki</name>
    <name type="common">Clam parasite</name>
    <name type="synonym">Perkinsus andrewsi</name>
    <dbReference type="NCBI Taxonomy" id="330153"/>
    <lineage>
        <taxon>Eukaryota</taxon>
        <taxon>Sar</taxon>
        <taxon>Alveolata</taxon>
        <taxon>Perkinsozoa</taxon>
        <taxon>Perkinsea</taxon>
        <taxon>Perkinsida</taxon>
        <taxon>Perkinsidae</taxon>
        <taxon>Perkinsus</taxon>
    </lineage>
</organism>
<evidence type="ECO:0000259" key="1">
    <source>
        <dbReference type="PROSITE" id="PS51186"/>
    </source>
</evidence>
<feature type="domain" description="N-acetyltransferase" evidence="1">
    <location>
        <begin position="17"/>
        <end position="178"/>
    </location>
</feature>
<dbReference type="PANTHER" id="PTHR43617">
    <property type="entry name" value="L-AMINO ACID N-ACETYLTRANSFERASE"/>
    <property type="match status" value="1"/>
</dbReference>
<dbReference type="OrthoDB" id="47374at2759"/>
<dbReference type="EMBL" id="JAAPAO010000253">
    <property type="protein sequence ID" value="KAF4665726.1"/>
    <property type="molecule type" value="Genomic_DNA"/>
</dbReference>
<dbReference type="Gene3D" id="3.40.630.30">
    <property type="match status" value="1"/>
</dbReference>
<keyword evidence="3" id="KW-1185">Reference proteome</keyword>
<name>A0A7J6M2R1_PERCH</name>
<reference evidence="2 3" key="1">
    <citation type="submission" date="2020-04" db="EMBL/GenBank/DDBJ databases">
        <title>Perkinsus chesapeaki whole genome sequence.</title>
        <authorList>
            <person name="Bogema D.R."/>
        </authorList>
    </citation>
    <scope>NUCLEOTIDE SEQUENCE [LARGE SCALE GENOMIC DNA]</scope>
    <source>
        <strain evidence="2">ATCC PRA-425</strain>
    </source>
</reference>
<accession>A0A7J6M2R1</accession>
<evidence type="ECO:0000313" key="3">
    <source>
        <dbReference type="Proteomes" id="UP000591131"/>
    </source>
</evidence>
<dbReference type="InterPro" id="IPR016181">
    <property type="entry name" value="Acyl_CoA_acyltransferase"/>
</dbReference>
<proteinExistence type="predicted"/>
<comment type="caution">
    <text evidence="2">The sequence shown here is derived from an EMBL/GenBank/DDBJ whole genome shotgun (WGS) entry which is preliminary data.</text>
</comment>
<dbReference type="InterPro" id="IPR050276">
    <property type="entry name" value="MshD_Acetyltransferase"/>
</dbReference>
<dbReference type="Proteomes" id="UP000591131">
    <property type="component" value="Unassembled WGS sequence"/>
</dbReference>
<dbReference type="PROSITE" id="PS51186">
    <property type="entry name" value="GNAT"/>
    <property type="match status" value="1"/>
</dbReference>
<dbReference type="CDD" id="cd04301">
    <property type="entry name" value="NAT_SF"/>
    <property type="match status" value="1"/>
</dbReference>
<dbReference type="PANTHER" id="PTHR43617:SF34">
    <property type="entry name" value="PUTATIVE-RELATED"/>
    <property type="match status" value="1"/>
</dbReference>
<evidence type="ECO:0000313" key="2">
    <source>
        <dbReference type="EMBL" id="KAF4665726.1"/>
    </source>
</evidence>
<feature type="non-terminal residue" evidence="2">
    <location>
        <position position="188"/>
    </location>
</feature>
<dbReference type="AlphaFoldDB" id="A0A7J6M2R1"/>
<dbReference type="InterPro" id="IPR000182">
    <property type="entry name" value="GNAT_dom"/>
</dbReference>
<dbReference type="Pfam" id="PF00583">
    <property type="entry name" value="Acetyltransf_1"/>
    <property type="match status" value="1"/>
</dbReference>
<gene>
    <name evidence="2" type="ORF">FOL47_004466</name>
</gene>
<dbReference type="SUPFAM" id="SSF55729">
    <property type="entry name" value="Acyl-CoA N-acyltransferases (Nat)"/>
    <property type="match status" value="1"/>
</dbReference>
<dbReference type="GO" id="GO:0016747">
    <property type="term" value="F:acyltransferase activity, transferring groups other than amino-acyl groups"/>
    <property type="evidence" value="ECO:0007669"/>
    <property type="project" value="InterPro"/>
</dbReference>
<protein>
    <recommendedName>
        <fullName evidence="1">N-acetyltransferase domain-containing protein</fullName>
    </recommendedName>
</protein>